<comment type="subcellular location">
    <subcellularLocation>
        <location evidence="1">Membrane</location>
        <topology evidence="1">Multi-pass membrane protein</topology>
    </subcellularLocation>
</comment>
<evidence type="ECO:0000259" key="7">
    <source>
        <dbReference type="Pfam" id="PF03798"/>
    </source>
</evidence>
<accession>A0ABR4NF14</accession>
<keyword evidence="2 6" id="KW-0812">Transmembrane</keyword>
<feature type="transmembrane region" description="Helical" evidence="6">
    <location>
        <begin position="194"/>
        <end position="220"/>
    </location>
</feature>
<proteinExistence type="predicted"/>
<comment type="caution">
    <text evidence="8">The sequence shown here is derived from an EMBL/GenBank/DDBJ whole genome shotgun (WGS) entry which is preliminary data.</text>
</comment>
<evidence type="ECO:0000256" key="6">
    <source>
        <dbReference type="SAM" id="Phobius"/>
    </source>
</evidence>
<dbReference type="PANTHER" id="PTHR13439:SF72">
    <property type="entry name" value="TLC DOMAIN-CONTAINING PROTEIN"/>
    <property type="match status" value="1"/>
</dbReference>
<feature type="transmembrane region" description="Helical" evidence="6">
    <location>
        <begin position="88"/>
        <end position="111"/>
    </location>
</feature>
<reference evidence="8 9" key="1">
    <citation type="submission" date="2023-09" db="EMBL/GenBank/DDBJ databases">
        <title>Pangenome analysis of Batrachochytrium dendrobatidis and related Chytrids.</title>
        <authorList>
            <person name="Yacoub M.N."/>
            <person name="Stajich J.E."/>
            <person name="James T.Y."/>
        </authorList>
    </citation>
    <scope>NUCLEOTIDE SEQUENCE [LARGE SCALE GENOMIC DNA]</scope>
    <source>
        <strain evidence="8 9">JEL0888</strain>
    </source>
</reference>
<feature type="region of interest" description="Disordered" evidence="5">
    <location>
        <begin position="307"/>
        <end position="334"/>
    </location>
</feature>
<evidence type="ECO:0000256" key="1">
    <source>
        <dbReference type="ARBA" id="ARBA00004141"/>
    </source>
</evidence>
<dbReference type="EMBL" id="JADGIZ020000007">
    <property type="protein sequence ID" value="KAL2918129.1"/>
    <property type="molecule type" value="Genomic_DNA"/>
</dbReference>
<dbReference type="Proteomes" id="UP001527925">
    <property type="component" value="Unassembled WGS sequence"/>
</dbReference>
<dbReference type="InterPro" id="IPR006634">
    <property type="entry name" value="TLC-dom"/>
</dbReference>
<gene>
    <name evidence="8" type="ORF">HK105_202056</name>
</gene>
<evidence type="ECO:0000313" key="8">
    <source>
        <dbReference type="EMBL" id="KAL2918129.1"/>
    </source>
</evidence>
<keyword evidence="9" id="KW-1185">Reference proteome</keyword>
<keyword evidence="4 6" id="KW-0472">Membrane</keyword>
<feature type="transmembrane region" description="Helical" evidence="6">
    <location>
        <begin position="118"/>
        <end position="136"/>
    </location>
</feature>
<dbReference type="Pfam" id="PF03798">
    <property type="entry name" value="TRAM_LAG1_CLN8"/>
    <property type="match status" value="1"/>
</dbReference>
<feature type="transmembrane region" description="Helical" evidence="6">
    <location>
        <begin position="170"/>
        <end position="188"/>
    </location>
</feature>
<dbReference type="PANTHER" id="PTHR13439">
    <property type="entry name" value="CT120 PROTEIN"/>
    <property type="match status" value="1"/>
</dbReference>
<evidence type="ECO:0000256" key="2">
    <source>
        <dbReference type="ARBA" id="ARBA00022692"/>
    </source>
</evidence>
<feature type="transmembrane region" description="Helical" evidence="6">
    <location>
        <begin position="50"/>
        <end position="68"/>
    </location>
</feature>
<sequence>MQVPSFSAQTLLQPAVYAGLPCSFALQALFFFGARRAWPSAFTTSAQTSWILTTMSSIVMTTASLPFVVDYFAHDTDLSAMPLLNSPWAVAVSMYFISYLVCDLAIGYVYYKDQIDMVTGWLHHLIYPIVLLAVVLFQIPGAFMVAAFMELPTIILALGHMKRSFRSEYLFGFSFFVTRIVFHLYFAWRTFTVWWSVFPAVMILALGTFPLHIYWFGCWVRRQIRIYKKSRSLAARLASAETEDEGVTAASRTTTGTYASLEEAPIIAVLESGSERQSIVSVGERAVLGKTHLVSFAPGYGTISTAASDSDGIRPVTPPNRDEQASRHSRSIPRDSLQIEVVPVYRHSRASTSSLGASVVSQLSFVVSSPNRDGVDPDRLSEEDVEEIVPALLHQRRASHQAADTPHNRHSISSTHSRALPPTPPAPTPGDSTRPSAGM</sequence>
<organism evidence="8 9">
    <name type="scientific">Polyrhizophydium stewartii</name>
    <dbReference type="NCBI Taxonomy" id="2732419"/>
    <lineage>
        <taxon>Eukaryota</taxon>
        <taxon>Fungi</taxon>
        <taxon>Fungi incertae sedis</taxon>
        <taxon>Chytridiomycota</taxon>
        <taxon>Chytridiomycota incertae sedis</taxon>
        <taxon>Chytridiomycetes</taxon>
        <taxon>Rhizophydiales</taxon>
        <taxon>Rhizophydiales incertae sedis</taxon>
        <taxon>Polyrhizophydium</taxon>
    </lineage>
</organism>
<dbReference type="InterPro" id="IPR050846">
    <property type="entry name" value="TLCD"/>
</dbReference>
<evidence type="ECO:0000256" key="4">
    <source>
        <dbReference type="ARBA" id="ARBA00023136"/>
    </source>
</evidence>
<feature type="domain" description="TLC" evidence="7">
    <location>
        <begin position="53"/>
        <end position="217"/>
    </location>
</feature>
<feature type="transmembrane region" description="Helical" evidence="6">
    <location>
        <begin position="15"/>
        <end position="38"/>
    </location>
</feature>
<keyword evidence="3 6" id="KW-1133">Transmembrane helix</keyword>
<feature type="compositionally biased region" description="Polar residues" evidence="5">
    <location>
        <begin position="430"/>
        <end position="439"/>
    </location>
</feature>
<name>A0ABR4NF14_9FUNG</name>
<evidence type="ECO:0000313" key="9">
    <source>
        <dbReference type="Proteomes" id="UP001527925"/>
    </source>
</evidence>
<evidence type="ECO:0000256" key="5">
    <source>
        <dbReference type="SAM" id="MobiDB-lite"/>
    </source>
</evidence>
<evidence type="ECO:0000256" key="3">
    <source>
        <dbReference type="ARBA" id="ARBA00022989"/>
    </source>
</evidence>
<feature type="region of interest" description="Disordered" evidence="5">
    <location>
        <begin position="396"/>
        <end position="439"/>
    </location>
</feature>
<protein>
    <recommendedName>
        <fullName evidence="7">TLC domain-containing protein</fullName>
    </recommendedName>
</protein>